<evidence type="ECO:0000313" key="2">
    <source>
        <dbReference type="EMBL" id="EDO47944.1"/>
    </source>
</evidence>
<dbReference type="InParanoid" id="A7RKP5"/>
<organism evidence="2 3">
    <name type="scientific">Nematostella vectensis</name>
    <name type="common">Starlet sea anemone</name>
    <dbReference type="NCBI Taxonomy" id="45351"/>
    <lineage>
        <taxon>Eukaryota</taxon>
        <taxon>Metazoa</taxon>
        <taxon>Cnidaria</taxon>
        <taxon>Anthozoa</taxon>
        <taxon>Hexacorallia</taxon>
        <taxon>Actiniaria</taxon>
        <taxon>Edwardsiidae</taxon>
        <taxon>Nematostella</taxon>
    </lineage>
</organism>
<evidence type="ECO:0000259" key="1">
    <source>
        <dbReference type="Pfam" id="PF01602"/>
    </source>
</evidence>
<proteinExistence type="predicted"/>
<dbReference type="Gene3D" id="1.25.10.10">
    <property type="entry name" value="Leucine-rich Repeat Variant"/>
    <property type="match status" value="1"/>
</dbReference>
<evidence type="ECO:0000313" key="3">
    <source>
        <dbReference type="Proteomes" id="UP000001593"/>
    </source>
</evidence>
<sequence>MEFLGDSNEQAALDVLVFVREAIQRFEQLKPVIMEKLMENFHMIKSVKIHRHALWILGEYADSKEDIMTVMEEIRKGLGDMPIVDDEMRKAAGD</sequence>
<dbReference type="GO" id="GO:0016192">
    <property type="term" value="P:vesicle-mediated transport"/>
    <property type="evidence" value="ECO:0007669"/>
    <property type="project" value="InterPro"/>
</dbReference>
<dbReference type="PhylomeDB" id="A7RKP5"/>
<accession>A7RKP5</accession>
<dbReference type="AlphaFoldDB" id="A7RKP5"/>
<feature type="non-terminal residue" evidence="2">
    <location>
        <position position="94"/>
    </location>
</feature>
<dbReference type="InterPro" id="IPR016460">
    <property type="entry name" value="COPB1"/>
</dbReference>
<dbReference type="SUPFAM" id="SSF48371">
    <property type="entry name" value="ARM repeat"/>
    <property type="match status" value="1"/>
</dbReference>
<dbReference type="STRING" id="45351.A7RKP5"/>
<dbReference type="InterPro" id="IPR002553">
    <property type="entry name" value="Clathrin/coatomer_adapt-like_N"/>
</dbReference>
<dbReference type="GO" id="GO:0030117">
    <property type="term" value="C:membrane coat"/>
    <property type="evidence" value="ECO:0007669"/>
    <property type="project" value="InterPro"/>
</dbReference>
<dbReference type="Pfam" id="PF01602">
    <property type="entry name" value="Adaptin_N"/>
    <property type="match status" value="1"/>
</dbReference>
<dbReference type="PANTHER" id="PTHR10635">
    <property type="entry name" value="COATOMER SUBUNIT BETA"/>
    <property type="match status" value="1"/>
</dbReference>
<keyword evidence="3" id="KW-1185">Reference proteome</keyword>
<dbReference type="InterPro" id="IPR011989">
    <property type="entry name" value="ARM-like"/>
</dbReference>
<name>A7RKP5_NEMVE</name>
<reference evidence="2 3" key="1">
    <citation type="journal article" date="2007" name="Science">
        <title>Sea anemone genome reveals ancestral eumetazoan gene repertoire and genomic organization.</title>
        <authorList>
            <person name="Putnam N.H."/>
            <person name="Srivastava M."/>
            <person name="Hellsten U."/>
            <person name="Dirks B."/>
            <person name="Chapman J."/>
            <person name="Salamov A."/>
            <person name="Terry A."/>
            <person name="Shapiro H."/>
            <person name="Lindquist E."/>
            <person name="Kapitonov V.V."/>
            <person name="Jurka J."/>
            <person name="Genikhovich G."/>
            <person name="Grigoriev I.V."/>
            <person name="Lucas S.M."/>
            <person name="Steele R.E."/>
            <person name="Finnerty J.R."/>
            <person name="Technau U."/>
            <person name="Martindale M.Q."/>
            <person name="Rokhsar D.S."/>
        </authorList>
    </citation>
    <scope>NUCLEOTIDE SEQUENCE [LARGE SCALE GENOMIC DNA]</scope>
    <source>
        <strain evidence="3">CH2 X CH6</strain>
    </source>
</reference>
<gene>
    <name evidence="2" type="ORF">NEMVEDRAFT_v1g67943</name>
</gene>
<dbReference type="EMBL" id="DS469516">
    <property type="protein sequence ID" value="EDO47944.1"/>
    <property type="molecule type" value="Genomic_DNA"/>
</dbReference>
<protein>
    <recommendedName>
        <fullName evidence="1">Clathrin/coatomer adaptor adaptin-like N-terminal domain-containing protein</fullName>
    </recommendedName>
</protein>
<dbReference type="PANTHER" id="PTHR10635:SF0">
    <property type="entry name" value="COATOMER SUBUNIT BETA"/>
    <property type="match status" value="1"/>
</dbReference>
<dbReference type="HOGENOM" id="CLU_2392247_0_0_1"/>
<dbReference type="InterPro" id="IPR016024">
    <property type="entry name" value="ARM-type_fold"/>
</dbReference>
<dbReference type="GO" id="GO:0006886">
    <property type="term" value="P:intracellular protein transport"/>
    <property type="evidence" value="ECO:0007669"/>
    <property type="project" value="InterPro"/>
</dbReference>
<feature type="domain" description="Clathrin/coatomer adaptor adaptin-like N-terminal" evidence="1">
    <location>
        <begin position="1"/>
        <end position="87"/>
    </location>
</feature>
<dbReference type="Proteomes" id="UP000001593">
    <property type="component" value="Unassembled WGS sequence"/>
</dbReference>
<dbReference type="KEGG" id="nve:5520161"/>
<dbReference type="eggNOG" id="KOG1058">
    <property type="taxonomic scope" value="Eukaryota"/>
</dbReference>